<protein>
    <submittedName>
        <fullName evidence="2">Uncharacterized protein</fullName>
    </submittedName>
</protein>
<dbReference type="RefSeq" id="WP_254012647.1">
    <property type="nucleotide sequence ID" value="NZ_JAMZMM010000149.1"/>
</dbReference>
<evidence type="ECO:0000256" key="1">
    <source>
        <dbReference type="SAM" id="MobiDB-lite"/>
    </source>
</evidence>
<organism evidence="2 3">
    <name type="scientific">Limnofasciculus baicalensis BBK-W-15</name>
    <dbReference type="NCBI Taxonomy" id="2699891"/>
    <lineage>
        <taxon>Bacteria</taxon>
        <taxon>Bacillati</taxon>
        <taxon>Cyanobacteriota</taxon>
        <taxon>Cyanophyceae</taxon>
        <taxon>Coleofasciculales</taxon>
        <taxon>Coleofasciculaceae</taxon>
        <taxon>Limnofasciculus</taxon>
        <taxon>Limnofasciculus baicalensis</taxon>
    </lineage>
</organism>
<evidence type="ECO:0000313" key="2">
    <source>
        <dbReference type="EMBL" id="MCP2729873.1"/>
    </source>
</evidence>
<keyword evidence="3" id="KW-1185">Reference proteome</keyword>
<feature type="region of interest" description="Disordered" evidence="1">
    <location>
        <begin position="1"/>
        <end position="42"/>
    </location>
</feature>
<comment type="caution">
    <text evidence="2">The sequence shown here is derived from an EMBL/GenBank/DDBJ whole genome shotgun (WGS) entry which is preliminary data.</text>
</comment>
<sequence length="60" mass="6724">MVKTKQKKGYHPHPPKPPTDKPSAATPSTQPPTDNPSAATPYHVVFEIQRGITKINYHKY</sequence>
<feature type="compositionally biased region" description="Basic residues" evidence="1">
    <location>
        <begin position="1"/>
        <end position="14"/>
    </location>
</feature>
<evidence type="ECO:0000313" key="3">
    <source>
        <dbReference type="Proteomes" id="UP001204953"/>
    </source>
</evidence>
<accession>A0AAE3GU94</accession>
<reference evidence="2" key="1">
    <citation type="submission" date="2022-06" db="EMBL/GenBank/DDBJ databases">
        <title>New cyanobacteria of genus Symplocastrum in benthos of Lake Baikal.</title>
        <authorList>
            <person name="Sorokovikova E."/>
            <person name="Tikhonova I."/>
            <person name="Krasnopeev A."/>
            <person name="Evseev P."/>
            <person name="Gladkikh A."/>
            <person name="Belykh O."/>
        </authorList>
    </citation>
    <scope>NUCLEOTIDE SEQUENCE</scope>
    <source>
        <strain evidence="2">BBK-W-15</strain>
    </source>
</reference>
<dbReference type="EMBL" id="JAMZMM010000149">
    <property type="protein sequence ID" value="MCP2729873.1"/>
    <property type="molecule type" value="Genomic_DNA"/>
</dbReference>
<name>A0AAE3GU94_9CYAN</name>
<proteinExistence type="predicted"/>
<gene>
    <name evidence="2" type="ORF">NJ959_15670</name>
</gene>
<dbReference type="AlphaFoldDB" id="A0AAE3GU94"/>
<dbReference type="Proteomes" id="UP001204953">
    <property type="component" value="Unassembled WGS sequence"/>
</dbReference>